<sequence>MKEIFYTIADEVFSVFPDYVRGVVVARDVRNGPSTDELTALLREAEASLRETLGSGNPAEHPRIASWREAFRKTGVKPAEFRSSIEAMARRVAKGQELPSINALVDIGNVLSLRHLVPTGGHSLDEVTEDIALLAATGDEVFVPFGETEEEHPFPGEFIFTEGKKVLTRRWSWRQANHTLTLPETKSIEFNVDGLPPVERSEVETICGELEELVGRFCGGTFRREILCASQPRMSLSQF</sequence>
<dbReference type="InterPro" id="IPR005146">
    <property type="entry name" value="B3/B4_tRNA-bd"/>
</dbReference>
<dbReference type="RefSeq" id="WP_166669989.1">
    <property type="nucleotide sequence ID" value="NZ_SORI01000003.1"/>
</dbReference>
<gene>
    <name evidence="2" type="ORF">C8D99_103114</name>
</gene>
<dbReference type="SMART" id="SM00873">
    <property type="entry name" value="B3_4"/>
    <property type="match status" value="1"/>
</dbReference>
<evidence type="ECO:0000313" key="2">
    <source>
        <dbReference type="EMBL" id="TDY62894.1"/>
    </source>
</evidence>
<dbReference type="Gene3D" id="3.50.40.10">
    <property type="entry name" value="Phenylalanyl-trna Synthetase, Chain B, domain 3"/>
    <property type="match status" value="1"/>
</dbReference>
<dbReference type="GO" id="GO:0003723">
    <property type="term" value="F:RNA binding"/>
    <property type="evidence" value="ECO:0007669"/>
    <property type="project" value="InterPro"/>
</dbReference>
<dbReference type="InterPro" id="IPR020825">
    <property type="entry name" value="Phe-tRNA_synthase-like_B3/B4"/>
</dbReference>
<comment type="caution">
    <text evidence="2">The sequence shown here is derived from an EMBL/GenBank/DDBJ whole genome shotgun (WGS) entry which is preliminary data.</text>
</comment>
<dbReference type="SUPFAM" id="SSF56037">
    <property type="entry name" value="PheT/TilS domain"/>
    <property type="match status" value="1"/>
</dbReference>
<organism evidence="2 3">
    <name type="scientific">Aminivibrio pyruvatiphilus</name>
    <dbReference type="NCBI Taxonomy" id="1005740"/>
    <lineage>
        <taxon>Bacteria</taxon>
        <taxon>Thermotogati</taxon>
        <taxon>Synergistota</taxon>
        <taxon>Synergistia</taxon>
        <taxon>Synergistales</taxon>
        <taxon>Aminobacteriaceae</taxon>
        <taxon>Aminivibrio</taxon>
    </lineage>
</organism>
<dbReference type="PANTHER" id="PTHR39209:SF2">
    <property type="entry name" value="CYTOPLASMIC PROTEIN"/>
    <property type="match status" value="1"/>
</dbReference>
<keyword evidence="3" id="KW-1185">Reference proteome</keyword>
<accession>A0A4R8MC21</accession>
<dbReference type="AlphaFoldDB" id="A0A4R8MC21"/>
<name>A0A4R8MC21_9BACT</name>
<evidence type="ECO:0000313" key="3">
    <source>
        <dbReference type="Proteomes" id="UP000295066"/>
    </source>
</evidence>
<dbReference type="PANTHER" id="PTHR39209">
    <property type="match status" value="1"/>
</dbReference>
<dbReference type="Pfam" id="PF03483">
    <property type="entry name" value="B3_4"/>
    <property type="match status" value="1"/>
</dbReference>
<dbReference type="Proteomes" id="UP000295066">
    <property type="component" value="Unassembled WGS sequence"/>
</dbReference>
<dbReference type="GO" id="GO:0004826">
    <property type="term" value="F:phenylalanine-tRNA ligase activity"/>
    <property type="evidence" value="ECO:0007669"/>
    <property type="project" value="InterPro"/>
</dbReference>
<evidence type="ECO:0000259" key="1">
    <source>
        <dbReference type="SMART" id="SM00873"/>
    </source>
</evidence>
<proteinExistence type="predicted"/>
<feature type="domain" description="B3/B4 tRNA-binding" evidence="1">
    <location>
        <begin position="65"/>
        <end position="219"/>
    </location>
</feature>
<dbReference type="EMBL" id="SORI01000003">
    <property type="protein sequence ID" value="TDY62894.1"/>
    <property type="molecule type" value="Genomic_DNA"/>
</dbReference>
<reference evidence="2 3" key="1">
    <citation type="submission" date="2019-03" db="EMBL/GenBank/DDBJ databases">
        <title>Genomic Encyclopedia of Type Strains, Phase IV (KMG-IV): sequencing the most valuable type-strain genomes for metagenomic binning, comparative biology and taxonomic classification.</title>
        <authorList>
            <person name="Goeker M."/>
        </authorList>
    </citation>
    <scope>NUCLEOTIDE SEQUENCE [LARGE SCALE GENOMIC DNA]</scope>
    <source>
        <strain evidence="2 3">DSM 25964</strain>
    </source>
</reference>
<protein>
    <submittedName>
        <fullName evidence="2">DNA/RNA-binding domain of Phe-tRNA-synthetase-like protein</fullName>
    </submittedName>
</protein>